<dbReference type="AlphaFoldDB" id="A0AAV7FK10"/>
<feature type="compositionally biased region" description="Basic and acidic residues" evidence="1">
    <location>
        <begin position="22"/>
        <end position="37"/>
    </location>
</feature>
<evidence type="ECO:0000313" key="3">
    <source>
        <dbReference type="Proteomes" id="UP000775213"/>
    </source>
</evidence>
<comment type="caution">
    <text evidence="2">The sequence shown here is derived from an EMBL/GenBank/DDBJ whole genome shotgun (WGS) entry which is preliminary data.</text>
</comment>
<evidence type="ECO:0000313" key="2">
    <source>
        <dbReference type="EMBL" id="KAH0448380.1"/>
    </source>
</evidence>
<keyword evidence="3" id="KW-1185">Reference proteome</keyword>
<sequence>MMGDHHPSRDSMTKGDSCPAAHNDDERGSSKGAKSNDVESTVTSDSLIILYEKFHLPNDLVAKILEKMDRARLPPPGYLTFLSLVCELGCGFPLLSS</sequence>
<organism evidence="2 3">
    <name type="scientific">Dendrobium chrysotoxum</name>
    <name type="common">Orchid</name>
    <dbReference type="NCBI Taxonomy" id="161865"/>
    <lineage>
        <taxon>Eukaryota</taxon>
        <taxon>Viridiplantae</taxon>
        <taxon>Streptophyta</taxon>
        <taxon>Embryophyta</taxon>
        <taxon>Tracheophyta</taxon>
        <taxon>Spermatophyta</taxon>
        <taxon>Magnoliopsida</taxon>
        <taxon>Liliopsida</taxon>
        <taxon>Asparagales</taxon>
        <taxon>Orchidaceae</taxon>
        <taxon>Epidendroideae</taxon>
        <taxon>Malaxideae</taxon>
        <taxon>Dendrobiinae</taxon>
        <taxon>Dendrobium</taxon>
    </lineage>
</organism>
<feature type="compositionally biased region" description="Basic and acidic residues" evidence="1">
    <location>
        <begin position="1"/>
        <end position="13"/>
    </location>
</feature>
<protein>
    <submittedName>
        <fullName evidence="2">Uncharacterized protein</fullName>
    </submittedName>
</protein>
<gene>
    <name evidence="2" type="ORF">IEQ34_022180</name>
</gene>
<evidence type="ECO:0000256" key="1">
    <source>
        <dbReference type="SAM" id="MobiDB-lite"/>
    </source>
</evidence>
<reference evidence="2 3" key="1">
    <citation type="journal article" date="2021" name="Hortic Res">
        <title>Chromosome-scale assembly of the Dendrobium chrysotoxum genome enhances the understanding of orchid evolution.</title>
        <authorList>
            <person name="Zhang Y."/>
            <person name="Zhang G.Q."/>
            <person name="Zhang D."/>
            <person name="Liu X.D."/>
            <person name="Xu X.Y."/>
            <person name="Sun W.H."/>
            <person name="Yu X."/>
            <person name="Zhu X."/>
            <person name="Wang Z.W."/>
            <person name="Zhao X."/>
            <person name="Zhong W.Y."/>
            <person name="Chen H."/>
            <person name="Yin W.L."/>
            <person name="Huang T."/>
            <person name="Niu S.C."/>
            <person name="Liu Z.J."/>
        </authorList>
    </citation>
    <scope>NUCLEOTIDE SEQUENCE [LARGE SCALE GENOMIC DNA]</scope>
    <source>
        <strain evidence="2">Lindl</strain>
    </source>
</reference>
<feature type="region of interest" description="Disordered" evidence="1">
    <location>
        <begin position="1"/>
        <end position="41"/>
    </location>
</feature>
<name>A0AAV7FK10_DENCH</name>
<dbReference type="EMBL" id="JAGFBR010000019">
    <property type="protein sequence ID" value="KAH0448380.1"/>
    <property type="molecule type" value="Genomic_DNA"/>
</dbReference>
<accession>A0AAV7FK10</accession>
<dbReference type="Proteomes" id="UP000775213">
    <property type="component" value="Unassembled WGS sequence"/>
</dbReference>
<proteinExistence type="predicted"/>